<evidence type="ECO:0000256" key="1">
    <source>
        <dbReference type="ARBA" id="ARBA00004429"/>
    </source>
</evidence>
<feature type="transmembrane region" description="Helical" evidence="7">
    <location>
        <begin position="241"/>
        <end position="260"/>
    </location>
</feature>
<dbReference type="InterPro" id="IPR010656">
    <property type="entry name" value="DctM"/>
</dbReference>
<name>A0A3N3DRJ0_9VIBR</name>
<keyword evidence="7" id="KW-0813">Transport</keyword>
<evidence type="ECO:0000256" key="2">
    <source>
        <dbReference type="ARBA" id="ARBA00022475"/>
    </source>
</evidence>
<feature type="transmembrane region" description="Helical" evidence="7">
    <location>
        <begin position="138"/>
        <end position="158"/>
    </location>
</feature>
<comment type="similarity">
    <text evidence="7">Belongs to the TRAP transporter large permease family.</text>
</comment>
<proteinExistence type="inferred from homology"/>
<sequence length="422" mass="44243">MSIFILFATFTLLVFFSVPIAIALGVATLLTIVSTGTLSIDFLVSTLITSVDSFPIMAVPFFILAGDIMGSGGISQRLVNFANSLVKNITGGFAIASIITCMFFAAISGSGPATVAAVGGIMIPAMIKYGYDKAFATAVVTAAGAIGVMIPPSIPMVMYGVSASASIGDLFIAGVVPGVLVSFCLMVYSYYYAKKKGYKGTDEPFSLKEVWVQFKHAQLALLIPVIILGGIYGGIFTPTEASVVTVVYALIVSLFVYKEISFTDLAPIFTKSVITSVIVLIIVGTATAFGKYLALEQIPNQIANAMLAFSDSKAVFILLMVALLLIVGCFMETVAAIIILTPILVPVATLFGFDVVHVGIIMVVTLAIGFITPPLGLNLFVGSSVSGVSVETLSKAIIPFFLTMLVALALIVFIPQLSLALI</sequence>
<evidence type="ECO:0000256" key="6">
    <source>
        <dbReference type="ARBA" id="ARBA00023136"/>
    </source>
</evidence>
<comment type="caution">
    <text evidence="9">The sequence shown here is derived from an EMBL/GenBank/DDBJ whole genome shotgun (WGS) entry which is preliminary data.</text>
</comment>
<dbReference type="AlphaFoldDB" id="A0A3N3DRJ0"/>
<dbReference type="InterPro" id="IPR004681">
    <property type="entry name" value="TRAP_DctM"/>
</dbReference>
<dbReference type="PIRSF" id="PIRSF006066">
    <property type="entry name" value="HI0050"/>
    <property type="match status" value="1"/>
</dbReference>
<feature type="transmembrane region" description="Helical" evidence="7">
    <location>
        <begin position="314"/>
        <end position="343"/>
    </location>
</feature>
<keyword evidence="3 7" id="KW-0997">Cell inner membrane</keyword>
<comment type="subcellular location">
    <subcellularLocation>
        <location evidence="1 7">Cell inner membrane</location>
        <topology evidence="1 7">Multi-pass membrane protein</topology>
    </subcellularLocation>
</comment>
<evidence type="ECO:0000256" key="4">
    <source>
        <dbReference type="ARBA" id="ARBA00022692"/>
    </source>
</evidence>
<evidence type="ECO:0000313" key="10">
    <source>
        <dbReference type="Proteomes" id="UP000278792"/>
    </source>
</evidence>
<dbReference type="Proteomes" id="UP000278792">
    <property type="component" value="Unassembled WGS sequence"/>
</dbReference>
<dbReference type="GO" id="GO:0005886">
    <property type="term" value="C:plasma membrane"/>
    <property type="evidence" value="ECO:0007669"/>
    <property type="project" value="UniProtKB-SubCell"/>
</dbReference>
<dbReference type="PANTHER" id="PTHR33362:SF3">
    <property type="entry name" value="SIALIC ACID TRAP TRANSPORTER PERMEASE PROTEIN SIAT"/>
    <property type="match status" value="1"/>
</dbReference>
<accession>A0A3N3DRJ0</accession>
<comment type="subunit">
    <text evidence="7">The complex comprises the extracytoplasmic solute receptor protein and the two transmembrane proteins.</text>
</comment>
<evidence type="ECO:0000256" key="5">
    <source>
        <dbReference type="ARBA" id="ARBA00022989"/>
    </source>
</evidence>
<feature type="domain" description="TRAP C4-dicarboxylate transport system permease DctM subunit" evidence="8">
    <location>
        <begin position="8"/>
        <end position="417"/>
    </location>
</feature>
<organism evidence="9 10">
    <name type="scientific">Vibrio ponticus</name>
    <dbReference type="NCBI Taxonomy" id="265668"/>
    <lineage>
        <taxon>Bacteria</taxon>
        <taxon>Pseudomonadati</taxon>
        <taxon>Pseudomonadota</taxon>
        <taxon>Gammaproteobacteria</taxon>
        <taxon>Vibrionales</taxon>
        <taxon>Vibrionaceae</taxon>
        <taxon>Vibrio</taxon>
    </lineage>
</organism>
<feature type="transmembrane region" description="Helical" evidence="7">
    <location>
        <begin position="396"/>
        <end position="421"/>
    </location>
</feature>
<feature type="transmembrane region" description="Helical" evidence="7">
    <location>
        <begin position="355"/>
        <end position="376"/>
    </location>
</feature>
<dbReference type="RefSeq" id="WP_123783876.1">
    <property type="nucleotide sequence ID" value="NZ_RKIK01000157.1"/>
</dbReference>
<dbReference type="EMBL" id="RKIK01000157">
    <property type="protein sequence ID" value="ROV57114.1"/>
    <property type="molecule type" value="Genomic_DNA"/>
</dbReference>
<dbReference type="Pfam" id="PF06808">
    <property type="entry name" value="DctM"/>
    <property type="match status" value="1"/>
</dbReference>
<keyword evidence="6 7" id="KW-0472">Membrane</keyword>
<evidence type="ECO:0000313" key="9">
    <source>
        <dbReference type="EMBL" id="ROV57114.1"/>
    </source>
</evidence>
<comment type="function">
    <text evidence="7">Part of the tripartite ATP-independent periplasmic (TRAP) transport system.</text>
</comment>
<evidence type="ECO:0000256" key="3">
    <source>
        <dbReference type="ARBA" id="ARBA00022519"/>
    </source>
</evidence>
<feature type="transmembrane region" description="Helical" evidence="7">
    <location>
        <begin position="272"/>
        <end position="294"/>
    </location>
</feature>
<evidence type="ECO:0000256" key="7">
    <source>
        <dbReference type="RuleBase" id="RU369079"/>
    </source>
</evidence>
<keyword evidence="5 7" id="KW-1133">Transmembrane helix</keyword>
<gene>
    <name evidence="9" type="ORF">EGH82_23095</name>
</gene>
<feature type="transmembrane region" description="Helical" evidence="7">
    <location>
        <begin position="170"/>
        <end position="193"/>
    </location>
</feature>
<evidence type="ECO:0000259" key="8">
    <source>
        <dbReference type="Pfam" id="PF06808"/>
    </source>
</evidence>
<feature type="transmembrane region" description="Helical" evidence="7">
    <location>
        <begin position="85"/>
        <end position="107"/>
    </location>
</feature>
<reference evidence="9 10" key="1">
    <citation type="submission" date="2018-11" db="EMBL/GenBank/DDBJ databases">
        <title>Vibrio ponticus strain CAIM 1751 pathogenic for the snapper Lutjanus guttatus.</title>
        <authorList>
            <person name="Soto-Rodriguez S."/>
            <person name="Lozano-Olvera R."/>
            <person name="Gomez-Gil B."/>
        </authorList>
    </citation>
    <scope>NUCLEOTIDE SEQUENCE [LARGE SCALE GENOMIC DNA]</scope>
    <source>
        <strain evidence="9 10">CAIM 1751</strain>
    </source>
</reference>
<feature type="transmembrane region" description="Helical" evidence="7">
    <location>
        <begin position="214"/>
        <end position="235"/>
    </location>
</feature>
<keyword evidence="2" id="KW-1003">Cell membrane</keyword>
<keyword evidence="4 7" id="KW-0812">Transmembrane</keyword>
<feature type="transmembrane region" description="Helical" evidence="7">
    <location>
        <begin position="113"/>
        <end position="131"/>
    </location>
</feature>
<dbReference type="NCBIfam" id="TIGR00786">
    <property type="entry name" value="dctM"/>
    <property type="match status" value="1"/>
</dbReference>
<dbReference type="PANTHER" id="PTHR33362">
    <property type="entry name" value="SIALIC ACID TRAP TRANSPORTER PERMEASE PROTEIN SIAT-RELATED"/>
    <property type="match status" value="1"/>
</dbReference>
<dbReference type="GO" id="GO:0022857">
    <property type="term" value="F:transmembrane transporter activity"/>
    <property type="evidence" value="ECO:0007669"/>
    <property type="project" value="UniProtKB-UniRule"/>
</dbReference>
<feature type="transmembrane region" description="Helical" evidence="7">
    <location>
        <begin position="42"/>
        <end position="64"/>
    </location>
</feature>
<protein>
    <recommendedName>
        <fullName evidence="7">TRAP transporter large permease protein</fullName>
    </recommendedName>
</protein>